<dbReference type="AlphaFoldDB" id="A0A094QP61"/>
<gene>
    <name evidence="1" type="ORF">GM51_12735</name>
</gene>
<reference evidence="1" key="1">
    <citation type="submission" date="2014-06" db="EMBL/GenBank/DDBJ databases">
        <title>Key roles for freshwater Actinobacteria revealed by deep metagenomic sequencing.</title>
        <authorList>
            <person name="Ghai R."/>
            <person name="Mizuno C.M."/>
            <person name="Picazo A."/>
            <person name="Camacho A."/>
            <person name="Rodriguez-Valera F."/>
        </authorList>
    </citation>
    <scope>NUCLEOTIDE SEQUENCE</scope>
</reference>
<name>A0A094QP61_9ZZZZ</name>
<comment type="caution">
    <text evidence="1">The sequence shown here is derived from an EMBL/GenBank/DDBJ whole genome shotgun (WGS) entry which is preliminary data.</text>
</comment>
<proteinExistence type="predicted"/>
<accession>A0A094QP61</accession>
<evidence type="ECO:0000313" key="1">
    <source>
        <dbReference type="EMBL" id="KGA16386.1"/>
    </source>
</evidence>
<protein>
    <submittedName>
        <fullName evidence="1">Uncharacterized protein</fullName>
    </submittedName>
</protein>
<dbReference type="EMBL" id="JNSL01000086">
    <property type="protein sequence ID" value="KGA16386.1"/>
    <property type="molecule type" value="Genomic_DNA"/>
</dbReference>
<organism evidence="1">
    <name type="scientific">freshwater metagenome</name>
    <dbReference type="NCBI Taxonomy" id="449393"/>
    <lineage>
        <taxon>unclassified sequences</taxon>
        <taxon>metagenomes</taxon>
        <taxon>ecological metagenomes</taxon>
    </lineage>
</organism>
<sequence length="436" mass="47531">MGTKQHAPLDPSQRKNSLSGATLSARLHMGIDDPSQFNQSTTVNSIRKNNKELNQALVYWWATQLLPEVANRAEESRLRSPLELLDDLMNGFINNDGYTIGMYFNNAGHSVMPFAVTEREQTFVIHVYDNNYPGERREIEIDKALNTWSYNNALQRGDGTFVDWRGGTGSLELTPIASREGPFQCPFCLDIEDVKKTTLTVSSQDPKNPVYVLLNSRRGAITTTSDSTTNTIDGATIETSKNGINGLLSITLPADIGDFDVNFQSSDNVSMTGDAVVTLARPNMASIQIAGNIALQSSKNSESSVISARKESTQIQAPRGRILRVSLAARNQITHSTLRGGTSLIAYRLTNNSIEVSLKGANGESSSPSRFSMQPGSFVSSSTLSLDNEGSVVVTESRVDAMPVLPQRKQNFMPQSRATTSTAVESPPSIVIYEPD</sequence>